<evidence type="ECO:0000313" key="2">
    <source>
        <dbReference type="EMBL" id="TCP21119.1"/>
    </source>
</evidence>
<proteinExistence type="predicted"/>
<keyword evidence="1" id="KW-0812">Transmembrane</keyword>
<sequence>MVQPAMPLLPDSGAWSDRLARLLVRHHLLALLLGGLLVLRR</sequence>
<dbReference type="EMBL" id="SLXL01000013">
    <property type="protein sequence ID" value="TCP21119.1"/>
    <property type="molecule type" value="Genomic_DNA"/>
</dbReference>
<comment type="caution">
    <text evidence="2">The sequence shown here is derived from an EMBL/GenBank/DDBJ whole genome shotgun (WGS) entry which is preliminary data.</text>
</comment>
<keyword evidence="3" id="KW-1185">Reference proteome</keyword>
<gene>
    <name evidence="2" type="ORF">EV656_11340</name>
</gene>
<dbReference type="AlphaFoldDB" id="A0A4R2NI11"/>
<evidence type="ECO:0000256" key="1">
    <source>
        <dbReference type="SAM" id="Phobius"/>
    </source>
</evidence>
<organism evidence="2 3">
    <name type="scientific">Rhodovulum adriaticum</name>
    <name type="common">Rhodopseudomonas adriatica</name>
    <dbReference type="NCBI Taxonomy" id="35804"/>
    <lineage>
        <taxon>Bacteria</taxon>
        <taxon>Pseudomonadati</taxon>
        <taxon>Pseudomonadota</taxon>
        <taxon>Alphaproteobacteria</taxon>
        <taxon>Rhodobacterales</taxon>
        <taxon>Paracoccaceae</taxon>
        <taxon>Rhodovulum</taxon>
    </lineage>
</organism>
<reference evidence="2 3" key="1">
    <citation type="submission" date="2019-03" db="EMBL/GenBank/DDBJ databases">
        <title>Genomic Encyclopedia of Type Strains, Phase IV (KMG-IV): sequencing the most valuable type-strain genomes for metagenomic binning, comparative biology and taxonomic classification.</title>
        <authorList>
            <person name="Goeker M."/>
        </authorList>
    </citation>
    <scope>NUCLEOTIDE SEQUENCE [LARGE SCALE GENOMIC DNA]</scope>
    <source>
        <strain evidence="2 3">DSM 2781</strain>
    </source>
</reference>
<dbReference type="Proteomes" id="UP000295733">
    <property type="component" value="Unassembled WGS sequence"/>
</dbReference>
<keyword evidence="1" id="KW-0472">Membrane</keyword>
<evidence type="ECO:0000313" key="3">
    <source>
        <dbReference type="Proteomes" id="UP000295733"/>
    </source>
</evidence>
<keyword evidence="1" id="KW-1133">Transmembrane helix</keyword>
<feature type="transmembrane region" description="Helical" evidence="1">
    <location>
        <begin position="20"/>
        <end position="39"/>
    </location>
</feature>
<protein>
    <submittedName>
        <fullName evidence="2">Uncharacterized protein</fullName>
    </submittedName>
</protein>
<name>A0A4R2NI11_RHOAD</name>
<accession>A0A4R2NI11</accession>